<dbReference type="SMART" id="SM00116">
    <property type="entry name" value="CBS"/>
    <property type="match status" value="2"/>
</dbReference>
<dbReference type="PIRSF" id="PIRSF000130">
    <property type="entry name" value="IMPDH"/>
    <property type="match status" value="1"/>
</dbReference>
<dbReference type="NCBIfam" id="TIGR01302">
    <property type="entry name" value="IMP_dehydrog"/>
    <property type="match status" value="1"/>
</dbReference>
<dbReference type="UniPathway" id="UPA00601">
    <property type="reaction ID" value="UER00295"/>
</dbReference>
<accession>A0A3Q8UBU7</accession>
<feature type="binding site" evidence="12 14">
    <location>
        <begin position="258"/>
        <end position="260"/>
    </location>
    <ligand>
        <name>NAD(+)</name>
        <dbReference type="ChEBI" id="CHEBI:57540"/>
    </ligand>
</feature>
<keyword evidence="5 12" id="KW-0658">Purine biosynthesis</keyword>
<feature type="binding site" evidence="12">
    <location>
        <position position="431"/>
    </location>
    <ligand>
        <name>IMP</name>
        <dbReference type="ChEBI" id="CHEBI:58053"/>
    </ligand>
</feature>
<evidence type="ECO:0000313" key="20">
    <source>
        <dbReference type="EMBL" id="AZL94396.1"/>
    </source>
</evidence>
<feature type="binding site" description="in other chain" evidence="12 15">
    <location>
        <position position="312"/>
    </location>
    <ligand>
        <name>K(+)</name>
        <dbReference type="ChEBI" id="CHEBI:29103"/>
        <note>ligand shared between two tetrameric partners</note>
    </ligand>
</feature>
<evidence type="ECO:0000256" key="5">
    <source>
        <dbReference type="ARBA" id="ARBA00022755"/>
    </source>
</evidence>
<dbReference type="GO" id="GO:0003938">
    <property type="term" value="F:IMP dehydrogenase activity"/>
    <property type="evidence" value="ECO:0007669"/>
    <property type="project" value="UniProtKB-UniRule"/>
</dbReference>
<dbReference type="InterPro" id="IPR001093">
    <property type="entry name" value="IMP_DH_GMPRt"/>
</dbReference>
<dbReference type="InterPro" id="IPR013785">
    <property type="entry name" value="Aldolase_TIM"/>
</dbReference>
<dbReference type="GO" id="GO:0046872">
    <property type="term" value="F:metal ion binding"/>
    <property type="evidence" value="ECO:0007669"/>
    <property type="project" value="UniProtKB-UniRule"/>
</dbReference>
<evidence type="ECO:0000256" key="3">
    <source>
        <dbReference type="ARBA" id="ARBA00022723"/>
    </source>
</evidence>
<evidence type="ECO:0000256" key="9">
    <source>
        <dbReference type="ARBA" id="ARBA00023122"/>
    </source>
</evidence>
<protein>
    <recommendedName>
        <fullName evidence="12 18">Inosine-5'-monophosphate dehydrogenase</fullName>
        <shortName evidence="12">IMP dehydrogenase</shortName>
        <shortName evidence="12">IMPD</shortName>
        <shortName evidence="12">IMPDH</shortName>
        <ecNumber evidence="12 18">1.1.1.205</ecNumber>
    </recommendedName>
</protein>
<evidence type="ECO:0000256" key="14">
    <source>
        <dbReference type="PIRSR" id="PIRSR000130-3"/>
    </source>
</evidence>
<dbReference type="InterPro" id="IPR005990">
    <property type="entry name" value="IMP_DH"/>
</dbReference>
<comment type="subcellular location">
    <subcellularLocation>
        <location evidence="12">Cytoplasm</location>
    </subcellularLocation>
</comment>
<keyword evidence="7 12" id="KW-0560">Oxidoreductase</keyword>
<dbReference type="GO" id="GO:0005737">
    <property type="term" value="C:cytoplasm"/>
    <property type="evidence" value="ECO:0007669"/>
    <property type="project" value="UniProtKB-SubCell"/>
</dbReference>
<dbReference type="SUPFAM" id="SSF51412">
    <property type="entry name" value="Inosine monophosphate dehydrogenase (IMPDH)"/>
    <property type="match status" value="1"/>
</dbReference>
<comment type="similarity">
    <text evidence="2 12 17">Belongs to the IMPDH/GMPR family.</text>
</comment>
<comment type="caution">
    <text evidence="12">Lacks conserved residue(s) required for the propagation of feature annotation.</text>
</comment>
<dbReference type="Pfam" id="PF00478">
    <property type="entry name" value="IMPDH"/>
    <property type="match status" value="1"/>
</dbReference>
<sequence>MANGWPAGKIFDSSIYGFTYDDLILMPGHIDFPSSDVELKAQLTKNMSLNIPIISSPMDTVTEHQMAIGMALLGGIGFVHNNQSIEKQVEEISKVKRFENGFILDPFVLSPKHNIRDIDSIKKIHGYSSVPITEDGMLGSKLVGIVTNRDIDFITDRTTLLEEVMTRDLVYGNSNTSLTDANALLRESKKGKLPIVNSKHELVALISRNDFKKNKEFPKASKDYNKQLMVGAALSTKPDGESRAQRLINAGVNVLLIDSSQGDSVFQIDLVKRLKESFPQIDIIGGNVVTPMQAKSLINAGVDGLRVGMGSGSICTTQTVCAVGRAQGSAVYHVSGFARDYAGIPCIADGGVRNSGHVMKALSLGASTVMGGSIFAGTEEAPGEYFFHNGLRVKKYRGMGSIEALEDSIQRAADGAQHRYLTAPDSVTVAQGVSGSVMDKGSVKQLIPHILQGLRHGMQDAGARSIPDLHSKLVSEKLYFEVRSPAAQKEGDVQDIFVLRGTK</sequence>
<dbReference type="GO" id="GO:0006177">
    <property type="term" value="P:GMP biosynthetic process"/>
    <property type="evidence" value="ECO:0007669"/>
    <property type="project" value="UniProtKB-UniRule"/>
</dbReference>
<evidence type="ECO:0000313" key="21">
    <source>
        <dbReference type="EMBL" id="AZL94397.1"/>
    </source>
</evidence>
<evidence type="ECO:0000256" key="12">
    <source>
        <dbReference type="HAMAP-Rule" id="MF_03156"/>
    </source>
</evidence>
<keyword evidence="6 12" id="KW-0630">Potassium</keyword>
<feature type="domain" description="CBS" evidence="19">
    <location>
        <begin position="165"/>
        <end position="221"/>
    </location>
</feature>
<reference evidence="20" key="1">
    <citation type="journal article" date="2018" name="Genome Biol. Evol.">
        <title>Nephromyces encodes a urate metabolism pathway and predicted peroxisomes, demonstrating these are not ancient losses of apicomplexans.</title>
        <authorList>
            <person name="Paight C."/>
            <person name="Slamovits C.H."/>
            <person name="Saffo M.B."/>
            <person name="Lane C.E."/>
        </authorList>
    </citation>
    <scope>NUCLEOTIDE SEQUENCE</scope>
    <source>
        <strain evidence="20">Neph19</strain>
        <strain evidence="21">Neph424</strain>
    </source>
</reference>
<comment type="cofactor">
    <cofactor evidence="1 12">
        <name>K(+)</name>
        <dbReference type="ChEBI" id="CHEBI:29103"/>
    </cofactor>
</comment>
<evidence type="ECO:0000259" key="19">
    <source>
        <dbReference type="PROSITE" id="PS51371"/>
    </source>
</evidence>
<dbReference type="EMBL" id="MK265788">
    <property type="protein sequence ID" value="AZL94396.1"/>
    <property type="molecule type" value="mRNA"/>
</dbReference>
<feature type="binding site" evidence="12">
    <location>
        <position position="313"/>
    </location>
    <ligand>
        <name>IMP</name>
        <dbReference type="ChEBI" id="CHEBI:58053"/>
    </ligand>
</feature>
<comment type="catalytic activity">
    <reaction evidence="10 12 18">
        <text>IMP + NAD(+) + H2O = XMP + NADH + H(+)</text>
        <dbReference type="Rhea" id="RHEA:11708"/>
        <dbReference type="ChEBI" id="CHEBI:15377"/>
        <dbReference type="ChEBI" id="CHEBI:15378"/>
        <dbReference type="ChEBI" id="CHEBI:57464"/>
        <dbReference type="ChEBI" id="CHEBI:57540"/>
        <dbReference type="ChEBI" id="CHEBI:57945"/>
        <dbReference type="ChEBI" id="CHEBI:58053"/>
        <dbReference type="EC" id="1.1.1.205"/>
    </reaction>
</comment>
<keyword evidence="4 12" id="KW-0332">GMP biosynthesis</keyword>
<dbReference type="SMART" id="SM01240">
    <property type="entry name" value="IMPDH"/>
    <property type="match status" value="1"/>
</dbReference>
<comment type="subunit">
    <text evidence="12">Homotetramer.</text>
</comment>
<proteinExistence type="evidence at transcript level"/>
<feature type="binding site" description="in other chain" evidence="12 15">
    <location>
        <position position="310"/>
    </location>
    <ligand>
        <name>K(+)</name>
        <dbReference type="ChEBI" id="CHEBI:29103"/>
        <note>ligand shared between two tetrameric partners</note>
    </ligand>
</feature>
<feature type="binding site" evidence="12">
    <location>
        <begin position="372"/>
        <end position="373"/>
    </location>
    <ligand>
        <name>IMP</name>
        <dbReference type="ChEBI" id="CHEBI:58053"/>
    </ligand>
</feature>
<keyword evidence="8 12" id="KW-0520">NAD</keyword>
<evidence type="ECO:0000256" key="6">
    <source>
        <dbReference type="ARBA" id="ARBA00022958"/>
    </source>
</evidence>
<evidence type="ECO:0000256" key="10">
    <source>
        <dbReference type="ARBA" id="ARBA00048028"/>
    </source>
</evidence>
<evidence type="ECO:0000256" key="13">
    <source>
        <dbReference type="PIRSR" id="PIRSR000130-1"/>
    </source>
</evidence>
<dbReference type="HAMAP" id="MF_01964">
    <property type="entry name" value="IMPDH"/>
    <property type="match status" value="1"/>
</dbReference>
<evidence type="ECO:0000256" key="4">
    <source>
        <dbReference type="ARBA" id="ARBA00022749"/>
    </source>
</evidence>
<feature type="binding site" evidence="12 14">
    <location>
        <begin position="308"/>
        <end position="310"/>
    </location>
    <ligand>
        <name>NAD(+)</name>
        <dbReference type="ChEBI" id="CHEBI:57540"/>
    </ligand>
</feature>
<dbReference type="EC" id="1.1.1.205" evidence="12 18"/>
<comment type="activity regulation">
    <text evidence="12">Mycophenolic acid (MPA) is a non-competitive inhibitor that prevents formation of the closed enzyme conformation by binding to the same site as the amobile flap. In contrast, mizoribine monophosphate (MZP) is a competitive inhibitor that induces the closed conformation. MPA is a potent inhibitor of mammalian IMPDHs but a poor inhibitor of the bacterial enzymes. MZP is a more potent inhibitor of bacterial IMPDH.</text>
</comment>
<feature type="binding site" description="in other chain" evidence="12 15">
    <location>
        <position position="315"/>
    </location>
    <ligand>
        <name>K(+)</name>
        <dbReference type="ChEBI" id="CHEBI:29103"/>
        <note>ligand shared between two tetrameric partners</note>
    </ligand>
</feature>
<dbReference type="GO" id="GO:0006183">
    <property type="term" value="P:GTP biosynthetic process"/>
    <property type="evidence" value="ECO:0007669"/>
    <property type="project" value="TreeGrafter"/>
</dbReference>
<name>A0A3Q8UBU7_9APIC</name>
<keyword evidence="9 16" id="KW-0129">CBS domain</keyword>
<dbReference type="PROSITE" id="PS51371">
    <property type="entry name" value="CBS"/>
    <property type="match status" value="2"/>
</dbReference>
<comment type="function">
    <text evidence="11 12">Catalyzes the conversion of inosine 5'-phosphate (IMP) to xanthosine 5'-phosphate (XMP), the first committed and rate-limiting step in the de novo synthesis of guanine nucleotides, and therefore plays an important role in the regulation of cell growth.</text>
</comment>
<dbReference type="AlphaFoldDB" id="A0A3Q8UBU7"/>
<comment type="pathway">
    <text evidence="12 18">Purine metabolism; XMP biosynthesis via de novo pathway; XMP from IMP: step 1/1.</text>
</comment>
<evidence type="ECO:0000256" key="16">
    <source>
        <dbReference type="PROSITE-ProRule" id="PRU00703"/>
    </source>
</evidence>
<dbReference type="InterPro" id="IPR015875">
    <property type="entry name" value="IMP_DH/GMP_Rdtase_CS"/>
</dbReference>
<organism evidence="20">
    <name type="scientific">Nephromyces sp. MMRI</name>
    <dbReference type="NCBI Taxonomy" id="2496275"/>
    <lineage>
        <taxon>Eukaryota</taxon>
        <taxon>Sar</taxon>
        <taxon>Alveolata</taxon>
        <taxon>Apicomplexa</taxon>
        <taxon>Aconoidasida</taxon>
        <taxon>Nephromycida</taxon>
        <taxon>Nephromyces</taxon>
    </lineage>
</organism>
<evidence type="ECO:0000256" key="18">
    <source>
        <dbReference type="RuleBase" id="RU003928"/>
    </source>
</evidence>
<dbReference type="PANTHER" id="PTHR11911">
    <property type="entry name" value="INOSINE-5-MONOPHOSPHATE DEHYDROGENASE RELATED"/>
    <property type="match status" value="1"/>
</dbReference>
<evidence type="ECO:0000256" key="2">
    <source>
        <dbReference type="ARBA" id="ARBA00005502"/>
    </source>
</evidence>
<evidence type="ECO:0000256" key="1">
    <source>
        <dbReference type="ARBA" id="ARBA00001958"/>
    </source>
</evidence>
<evidence type="ECO:0000256" key="17">
    <source>
        <dbReference type="RuleBase" id="RU003927"/>
    </source>
</evidence>
<evidence type="ECO:0000256" key="8">
    <source>
        <dbReference type="ARBA" id="ARBA00023027"/>
    </source>
</evidence>
<dbReference type="PROSITE" id="PS00487">
    <property type="entry name" value="IMP_DH_GMP_RED"/>
    <property type="match status" value="1"/>
</dbReference>
<dbReference type="InterPro" id="IPR046342">
    <property type="entry name" value="CBS_dom_sf"/>
</dbReference>
<dbReference type="CDD" id="cd04601">
    <property type="entry name" value="CBS_pair_IMPDH"/>
    <property type="match status" value="1"/>
</dbReference>
<evidence type="ECO:0000256" key="11">
    <source>
        <dbReference type="ARBA" id="ARBA00056556"/>
    </source>
</evidence>
<keyword evidence="3 12" id="KW-0479">Metal-binding</keyword>
<feature type="active site" description="Proton acceptor" evidence="12 13">
    <location>
        <position position="419"/>
    </location>
</feature>
<dbReference type="SUPFAM" id="SSF54631">
    <property type="entry name" value="CBS-domain pair"/>
    <property type="match status" value="1"/>
</dbReference>
<dbReference type="PANTHER" id="PTHR11911:SF111">
    <property type="entry name" value="INOSINE-5'-MONOPHOSPHATE DEHYDROGENASE"/>
    <property type="match status" value="1"/>
</dbReference>
<feature type="binding site" evidence="12">
    <location>
        <begin position="396"/>
        <end position="400"/>
    </location>
    <ligand>
        <name>IMP</name>
        <dbReference type="ChEBI" id="CHEBI:58053"/>
    </ligand>
</feature>
<dbReference type="Pfam" id="PF00571">
    <property type="entry name" value="CBS"/>
    <property type="match status" value="1"/>
</dbReference>
<feature type="domain" description="CBS" evidence="19">
    <location>
        <begin position="102"/>
        <end position="163"/>
    </location>
</feature>
<evidence type="ECO:0000256" key="7">
    <source>
        <dbReference type="ARBA" id="ARBA00023002"/>
    </source>
</evidence>
<feature type="binding site" evidence="12">
    <location>
        <begin position="349"/>
        <end position="351"/>
    </location>
    <ligand>
        <name>IMP</name>
        <dbReference type="ChEBI" id="CHEBI:58053"/>
    </ligand>
</feature>
<dbReference type="FunFam" id="3.20.20.70:FF:000086">
    <property type="entry name" value="IMP dehydrogenase, putative"/>
    <property type="match status" value="1"/>
</dbReference>
<keyword evidence="12" id="KW-0963">Cytoplasm</keyword>
<dbReference type="InterPro" id="IPR000644">
    <property type="entry name" value="CBS_dom"/>
</dbReference>
<dbReference type="Gene3D" id="3.20.20.70">
    <property type="entry name" value="Aldolase class I"/>
    <property type="match status" value="1"/>
</dbReference>
<dbReference type="GO" id="GO:0000166">
    <property type="term" value="F:nucleotide binding"/>
    <property type="evidence" value="ECO:0007669"/>
    <property type="project" value="UniProtKB-UniRule"/>
</dbReference>
<evidence type="ECO:0000256" key="15">
    <source>
        <dbReference type="PIRSR" id="PIRSR000130-4"/>
    </source>
</evidence>
<dbReference type="CDD" id="cd00381">
    <property type="entry name" value="IMPDH"/>
    <property type="match status" value="1"/>
</dbReference>
<dbReference type="EMBL" id="MK266193">
    <property type="protein sequence ID" value="AZL94397.1"/>
    <property type="molecule type" value="mRNA"/>
</dbReference>
<feature type="active site" description="Thioimidate intermediate" evidence="12 13">
    <location>
        <position position="315"/>
    </location>
</feature>